<comment type="caution">
    <text evidence="1">The sequence shown here is derived from an EMBL/GenBank/DDBJ whole genome shotgun (WGS) entry which is preliminary data.</text>
</comment>
<reference evidence="1 2" key="1">
    <citation type="submission" date="2016-10" db="EMBL/GenBank/DDBJ databases">
        <authorList>
            <person name="Varghese N."/>
            <person name="Submissions S."/>
        </authorList>
    </citation>
    <scope>NUCLEOTIDE SEQUENCE [LARGE SCALE GENOMIC DNA]</scope>
    <source>
        <strain evidence="1 2">LMG 22274</strain>
    </source>
</reference>
<name>A0AAQ1JXZ9_9BURK</name>
<dbReference type="Proteomes" id="UP000183529">
    <property type="component" value="Unassembled WGS sequence"/>
</dbReference>
<dbReference type="EMBL" id="FNZM01000026">
    <property type="protein sequence ID" value="SEK13979.1"/>
    <property type="molecule type" value="Genomic_DNA"/>
</dbReference>
<accession>A0AAQ1JXZ9</accession>
<proteinExistence type="predicted"/>
<evidence type="ECO:0000313" key="2">
    <source>
        <dbReference type="Proteomes" id="UP000183529"/>
    </source>
</evidence>
<gene>
    <name evidence="1" type="ORF">SAMN05216550_12619</name>
</gene>
<evidence type="ECO:0000313" key="1">
    <source>
        <dbReference type="EMBL" id="SEK13979.1"/>
    </source>
</evidence>
<dbReference type="RefSeq" id="WP_124263278.1">
    <property type="nucleotide sequence ID" value="NZ_CADFGN010000019.1"/>
</dbReference>
<sequence>MSERVIRKGSGCYRISAIRTARGGWCMRVESESRTTLRDYAPVTIDIEFDSEENVFEHAESIVTEIENRRARPG</sequence>
<protein>
    <submittedName>
        <fullName evidence="1">Uncharacterized protein</fullName>
    </submittedName>
</protein>
<organism evidence="1 2">
    <name type="scientific">Paraburkholderia tropica</name>
    <dbReference type="NCBI Taxonomy" id="92647"/>
    <lineage>
        <taxon>Bacteria</taxon>
        <taxon>Pseudomonadati</taxon>
        <taxon>Pseudomonadota</taxon>
        <taxon>Betaproteobacteria</taxon>
        <taxon>Burkholderiales</taxon>
        <taxon>Burkholderiaceae</taxon>
        <taxon>Paraburkholderia</taxon>
    </lineage>
</organism>
<dbReference type="AlphaFoldDB" id="A0AAQ1JXZ9"/>